<dbReference type="InterPro" id="IPR029169">
    <property type="entry name" value="PCNP"/>
</dbReference>
<feature type="compositionally biased region" description="Basic and acidic residues" evidence="10">
    <location>
        <begin position="128"/>
        <end position="141"/>
    </location>
</feature>
<keyword evidence="5" id="KW-0597">Phosphoprotein</keyword>
<evidence type="ECO:0000256" key="2">
    <source>
        <dbReference type="ARBA" id="ARBA00004123"/>
    </source>
</evidence>
<keyword evidence="8" id="KW-0539">Nucleus</keyword>
<keyword evidence="9" id="KW-0131">Cell cycle</keyword>
<feature type="region of interest" description="Disordered" evidence="10">
    <location>
        <begin position="1"/>
        <end position="141"/>
    </location>
</feature>
<dbReference type="PANTHER" id="PTHR16523:SF6">
    <property type="entry name" value="PEST PROTEOLYTIC SIGNAL-CONTAINING NUCLEAR PROTEIN"/>
    <property type="match status" value="1"/>
</dbReference>
<comment type="subunit">
    <text evidence="3">Interacts with UHRF2/NIRF.</text>
</comment>
<feature type="compositionally biased region" description="Polar residues" evidence="10">
    <location>
        <begin position="9"/>
        <end position="19"/>
    </location>
</feature>
<evidence type="ECO:0000256" key="1">
    <source>
        <dbReference type="ARBA" id="ARBA00002646"/>
    </source>
</evidence>
<comment type="function">
    <text evidence="1">May be involved in cell cycle regulation.</text>
</comment>
<feature type="compositionally biased region" description="Low complexity" evidence="10">
    <location>
        <begin position="61"/>
        <end position="78"/>
    </location>
</feature>
<evidence type="ECO:0000256" key="3">
    <source>
        <dbReference type="ARBA" id="ARBA00011097"/>
    </source>
</evidence>
<evidence type="ECO:0000256" key="4">
    <source>
        <dbReference type="ARBA" id="ARBA00022059"/>
    </source>
</evidence>
<evidence type="ECO:0000256" key="6">
    <source>
        <dbReference type="ARBA" id="ARBA00022843"/>
    </source>
</evidence>
<evidence type="ECO:0000256" key="8">
    <source>
        <dbReference type="ARBA" id="ARBA00023242"/>
    </source>
</evidence>
<evidence type="ECO:0000313" key="12">
    <source>
        <dbReference type="WBParaSite" id="nRc.2.0.1.t30984-RA"/>
    </source>
</evidence>
<comment type="subcellular location">
    <subcellularLocation>
        <location evidence="2">Nucleus</location>
    </subcellularLocation>
</comment>
<evidence type="ECO:0000256" key="9">
    <source>
        <dbReference type="ARBA" id="ARBA00023306"/>
    </source>
</evidence>
<dbReference type="Pfam" id="PF15473">
    <property type="entry name" value="PCNP"/>
    <property type="match status" value="1"/>
</dbReference>
<feature type="compositionally biased region" description="Acidic residues" evidence="10">
    <location>
        <begin position="90"/>
        <end position="99"/>
    </location>
</feature>
<dbReference type="WBParaSite" id="nRc.2.0.1.t30984-RA">
    <property type="protein sequence ID" value="nRc.2.0.1.t30984-RA"/>
    <property type="gene ID" value="nRc.2.0.1.g30984"/>
</dbReference>
<keyword evidence="6" id="KW-0832">Ubl conjugation</keyword>
<keyword evidence="11" id="KW-1185">Reference proteome</keyword>
<evidence type="ECO:0000256" key="7">
    <source>
        <dbReference type="ARBA" id="ARBA00022990"/>
    </source>
</evidence>
<evidence type="ECO:0000256" key="10">
    <source>
        <dbReference type="SAM" id="MobiDB-lite"/>
    </source>
</evidence>
<feature type="compositionally biased region" description="Polar residues" evidence="10">
    <location>
        <begin position="113"/>
        <end position="123"/>
    </location>
</feature>
<protein>
    <recommendedName>
        <fullName evidence="4">PEST proteolytic signal-containing nuclear protein</fullName>
    </recommendedName>
</protein>
<sequence length="141" mass="15919">MSKRKLEHQASTQSASTHDSTSDKEKPRDDKIIDLKKKPTIHKALVSSLNSFKKQKEQKRLSSSLNSSSTTPESSTKTLKNDKIKQIFNADDDQGEEMPPEAKMRMKNIGRDTPTSSGPNSFNKGKHGFLDRRKMMEKQLA</sequence>
<reference evidence="12" key="1">
    <citation type="submission" date="2022-11" db="UniProtKB">
        <authorList>
            <consortium name="WormBaseParasite"/>
        </authorList>
    </citation>
    <scope>IDENTIFICATION</scope>
</reference>
<dbReference type="PANTHER" id="PTHR16523">
    <property type="entry name" value="PEST PROTEOLYTIC SIGNAL-CONTAINING NUCLEAR PROTEIN"/>
    <property type="match status" value="1"/>
</dbReference>
<keyword evidence="7" id="KW-0007">Acetylation</keyword>
<dbReference type="GO" id="GO:0043161">
    <property type="term" value="P:proteasome-mediated ubiquitin-dependent protein catabolic process"/>
    <property type="evidence" value="ECO:0007669"/>
    <property type="project" value="TreeGrafter"/>
</dbReference>
<evidence type="ECO:0000256" key="5">
    <source>
        <dbReference type="ARBA" id="ARBA00022553"/>
    </source>
</evidence>
<dbReference type="Proteomes" id="UP000887565">
    <property type="component" value="Unplaced"/>
</dbReference>
<dbReference type="GO" id="GO:0016567">
    <property type="term" value="P:protein ubiquitination"/>
    <property type="evidence" value="ECO:0007669"/>
    <property type="project" value="InterPro"/>
</dbReference>
<accession>A0A915JYA1</accession>
<name>A0A915JYA1_ROMCU</name>
<feature type="compositionally biased region" description="Basic and acidic residues" evidence="10">
    <location>
        <begin position="20"/>
        <end position="37"/>
    </location>
</feature>
<organism evidence="11 12">
    <name type="scientific">Romanomermis culicivorax</name>
    <name type="common">Nematode worm</name>
    <dbReference type="NCBI Taxonomy" id="13658"/>
    <lineage>
        <taxon>Eukaryota</taxon>
        <taxon>Metazoa</taxon>
        <taxon>Ecdysozoa</taxon>
        <taxon>Nematoda</taxon>
        <taxon>Enoplea</taxon>
        <taxon>Dorylaimia</taxon>
        <taxon>Mermithida</taxon>
        <taxon>Mermithoidea</taxon>
        <taxon>Mermithidae</taxon>
        <taxon>Romanomermis</taxon>
    </lineage>
</organism>
<evidence type="ECO:0000313" key="11">
    <source>
        <dbReference type="Proteomes" id="UP000887565"/>
    </source>
</evidence>
<dbReference type="AlphaFoldDB" id="A0A915JYA1"/>
<dbReference type="GO" id="GO:0005634">
    <property type="term" value="C:nucleus"/>
    <property type="evidence" value="ECO:0007669"/>
    <property type="project" value="UniProtKB-SubCell"/>
</dbReference>
<dbReference type="OMA" id="FEHFCHL"/>
<proteinExistence type="predicted"/>